<dbReference type="OrthoDB" id="10281733at2759"/>
<sequence>MTTAWMKSTSRTLSDWQLPLYFSQTVRVCAAHGYRASPNPQCSRESGPAFAGYQPDAAQTCRPASAGPSGQRPADNAECHRLVHITQHAQSGGFQQAVIDNNAKQLYLALRDRIQSFDQGDRPSIWDARKDRRELQRTA</sequence>
<gene>
    <name evidence="2" type="ORF">Plil01_001124600</name>
</gene>
<feature type="compositionally biased region" description="Basic and acidic residues" evidence="1">
    <location>
        <begin position="127"/>
        <end position="139"/>
    </location>
</feature>
<keyword evidence="3" id="KW-1185">Reference proteome</keyword>
<evidence type="ECO:0000256" key="1">
    <source>
        <dbReference type="SAM" id="MobiDB-lite"/>
    </source>
</evidence>
<feature type="region of interest" description="Disordered" evidence="1">
    <location>
        <begin position="37"/>
        <end position="77"/>
    </location>
</feature>
<organism evidence="2 3">
    <name type="scientific">Phytophthora lilii</name>
    <dbReference type="NCBI Taxonomy" id="2077276"/>
    <lineage>
        <taxon>Eukaryota</taxon>
        <taxon>Sar</taxon>
        <taxon>Stramenopiles</taxon>
        <taxon>Oomycota</taxon>
        <taxon>Peronosporomycetes</taxon>
        <taxon>Peronosporales</taxon>
        <taxon>Peronosporaceae</taxon>
        <taxon>Phytophthora</taxon>
    </lineage>
</organism>
<reference evidence="2" key="1">
    <citation type="submission" date="2023-04" db="EMBL/GenBank/DDBJ databases">
        <title>Phytophthora lilii NBRC 32176.</title>
        <authorList>
            <person name="Ichikawa N."/>
            <person name="Sato H."/>
            <person name="Tonouchi N."/>
        </authorList>
    </citation>
    <scope>NUCLEOTIDE SEQUENCE</scope>
    <source>
        <strain evidence="2">NBRC 32176</strain>
    </source>
</reference>
<proteinExistence type="predicted"/>
<name>A0A9W6U5W6_9STRA</name>
<dbReference type="Proteomes" id="UP001165083">
    <property type="component" value="Unassembled WGS sequence"/>
</dbReference>
<evidence type="ECO:0000313" key="2">
    <source>
        <dbReference type="EMBL" id="GMF26939.1"/>
    </source>
</evidence>
<evidence type="ECO:0000313" key="3">
    <source>
        <dbReference type="Proteomes" id="UP001165083"/>
    </source>
</evidence>
<accession>A0A9W6U5W6</accession>
<dbReference type="AlphaFoldDB" id="A0A9W6U5W6"/>
<dbReference type="EMBL" id="BSXW01000635">
    <property type="protein sequence ID" value="GMF26939.1"/>
    <property type="molecule type" value="Genomic_DNA"/>
</dbReference>
<comment type="caution">
    <text evidence="2">The sequence shown here is derived from an EMBL/GenBank/DDBJ whole genome shotgun (WGS) entry which is preliminary data.</text>
</comment>
<feature type="region of interest" description="Disordered" evidence="1">
    <location>
        <begin position="120"/>
        <end position="139"/>
    </location>
</feature>
<protein>
    <submittedName>
        <fullName evidence="2">Unnamed protein product</fullName>
    </submittedName>
</protein>